<sequence length="51" mass="5876">MSSIRARLFIILIAATIGIWLFATAWIYLDTKRQLQHVLDTRLMEAARMVG</sequence>
<protein>
    <submittedName>
        <fullName evidence="2">Two-component sensor histidine kinase</fullName>
    </submittedName>
</protein>
<evidence type="ECO:0000256" key="1">
    <source>
        <dbReference type="SAM" id="Phobius"/>
    </source>
</evidence>
<proteinExistence type="predicted"/>
<feature type="transmembrane region" description="Helical" evidence="1">
    <location>
        <begin position="6"/>
        <end position="29"/>
    </location>
</feature>
<organism evidence="2 3">
    <name type="scientific">Microvirga makkahensis</name>
    <dbReference type="NCBI Taxonomy" id="1128670"/>
    <lineage>
        <taxon>Bacteria</taxon>
        <taxon>Pseudomonadati</taxon>
        <taxon>Pseudomonadota</taxon>
        <taxon>Alphaproteobacteria</taxon>
        <taxon>Hyphomicrobiales</taxon>
        <taxon>Methylobacteriaceae</taxon>
        <taxon>Microvirga</taxon>
    </lineage>
</organism>
<evidence type="ECO:0000313" key="2">
    <source>
        <dbReference type="EMBL" id="MXQ14944.1"/>
    </source>
</evidence>
<name>A0A7X3SSA9_9HYPH</name>
<dbReference type="GO" id="GO:0016301">
    <property type="term" value="F:kinase activity"/>
    <property type="evidence" value="ECO:0007669"/>
    <property type="project" value="UniProtKB-KW"/>
</dbReference>
<keyword evidence="3" id="KW-1185">Reference proteome</keyword>
<evidence type="ECO:0000313" key="3">
    <source>
        <dbReference type="Proteomes" id="UP000436483"/>
    </source>
</evidence>
<keyword evidence="2" id="KW-0418">Kinase</keyword>
<comment type="caution">
    <text evidence="2">The sequence shown here is derived from an EMBL/GenBank/DDBJ whole genome shotgun (WGS) entry which is preliminary data.</text>
</comment>
<reference evidence="2 3" key="2">
    <citation type="submission" date="2020-01" db="EMBL/GenBank/DDBJ databases">
        <title>Microvirga sp. nov., an arsenate reduction bacterium isolated from Tibet hotspring sediments.</title>
        <authorList>
            <person name="Xian W.-D."/>
            <person name="Li W.-J."/>
        </authorList>
    </citation>
    <scope>NUCLEOTIDE SEQUENCE [LARGE SCALE GENOMIC DNA]</scope>
    <source>
        <strain evidence="2 3">KCTC 23863</strain>
    </source>
</reference>
<dbReference type="AlphaFoldDB" id="A0A7X3SSA9"/>
<keyword evidence="2" id="KW-0808">Transferase</keyword>
<keyword evidence="1" id="KW-0472">Membrane</keyword>
<accession>A0A7X3SSA9</accession>
<keyword evidence="1" id="KW-1133">Transmembrane helix</keyword>
<dbReference type="EMBL" id="WURB01000092">
    <property type="protein sequence ID" value="MXQ14944.1"/>
    <property type="molecule type" value="Genomic_DNA"/>
</dbReference>
<reference evidence="2 3" key="1">
    <citation type="submission" date="2019-12" db="EMBL/GenBank/DDBJ databases">
        <authorList>
            <person name="Yuan C.-G."/>
        </authorList>
    </citation>
    <scope>NUCLEOTIDE SEQUENCE [LARGE SCALE GENOMIC DNA]</scope>
    <source>
        <strain evidence="2 3">KCTC 23863</strain>
    </source>
</reference>
<feature type="non-terminal residue" evidence="2">
    <location>
        <position position="51"/>
    </location>
</feature>
<keyword evidence="1" id="KW-0812">Transmembrane</keyword>
<dbReference type="Proteomes" id="UP000436483">
    <property type="component" value="Unassembled WGS sequence"/>
</dbReference>
<gene>
    <name evidence="2" type="ORF">GR328_26645</name>
</gene>